<evidence type="ECO:0000313" key="1">
    <source>
        <dbReference type="EMBL" id="VDM26984.1"/>
    </source>
</evidence>
<dbReference type="WBParaSite" id="TCNE_0000187801-mRNA-1">
    <property type="protein sequence ID" value="TCNE_0000187801-mRNA-1"/>
    <property type="gene ID" value="TCNE_0000187801"/>
</dbReference>
<proteinExistence type="predicted"/>
<evidence type="ECO:0000313" key="2">
    <source>
        <dbReference type="Proteomes" id="UP000050794"/>
    </source>
</evidence>
<sequence length="106" mass="12549">MDSEPQVKSTKYVWFNEDSLKLVRNTMEILYAYCIENVECFLHENFNRPEVMLAIDELRIASNQECQSDNNVSIVSNDDDDEKIIIEKLVHNVQYWISSDKKVRLF</sequence>
<dbReference type="AlphaFoldDB" id="A0A183U058"/>
<keyword evidence="2" id="KW-1185">Reference proteome</keyword>
<organism evidence="2 3">
    <name type="scientific">Toxocara canis</name>
    <name type="common">Canine roundworm</name>
    <dbReference type="NCBI Taxonomy" id="6265"/>
    <lineage>
        <taxon>Eukaryota</taxon>
        <taxon>Metazoa</taxon>
        <taxon>Ecdysozoa</taxon>
        <taxon>Nematoda</taxon>
        <taxon>Chromadorea</taxon>
        <taxon>Rhabditida</taxon>
        <taxon>Spirurina</taxon>
        <taxon>Ascaridomorpha</taxon>
        <taxon>Ascaridoidea</taxon>
        <taxon>Toxocaridae</taxon>
        <taxon>Toxocara</taxon>
    </lineage>
</organism>
<reference evidence="3" key="1">
    <citation type="submission" date="2016-06" db="UniProtKB">
        <authorList>
            <consortium name="WormBaseParasite"/>
        </authorList>
    </citation>
    <scope>IDENTIFICATION</scope>
</reference>
<dbReference type="Proteomes" id="UP000050794">
    <property type="component" value="Unassembled WGS sequence"/>
</dbReference>
<evidence type="ECO:0000313" key="3">
    <source>
        <dbReference type="WBParaSite" id="TCNE_0000187801-mRNA-1"/>
    </source>
</evidence>
<dbReference type="Gene3D" id="1.10.720.60">
    <property type="match status" value="1"/>
</dbReference>
<gene>
    <name evidence="1" type="ORF">TCNE_LOCUS1878</name>
</gene>
<name>A0A183U058_TOXCA</name>
<protein>
    <submittedName>
        <fullName evidence="1 3">Uncharacterized protein</fullName>
    </submittedName>
</protein>
<dbReference type="EMBL" id="UYWY01001611">
    <property type="protein sequence ID" value="VDM26984.1"/>
    <property type="molecule type" value="Genomic_DNA"/>
</dbReference>
<reference evidence="1 2" key="2">
    <citation type="submission" date="2018-11" db="EMBL/GenBank/DDBJ databases">
        <authorList>
            <consortium name="Pathogen Informatics"/>
        </authorList>
    </citation>
    <scope>NUCLEOTIDE SEQUENCE [LARGE SCALE GENOMIC DNA]</scope>
</reference>
<accession>A0A183U058</accession>